<keyword evidence="2" id="KW-0067">ATP-binding</keyword>
<dbReference type="AlphaFoldDB" id="A0A6G4N2H6"/>
<dbReference type="GO" id="GO:0005886">
    <property type="term" value="C:plasma membrane"/>
    <property type="evidence" value="ECO:0007669"/>
    <property type="project" value="TreeGrafter"/>
</dbReference>
<reference evidence="2" key="1">
    <citation type="submission" date="2020-02" db="EMBL/GenBank/DDBJ databases">
        <title>Novel Insights Into The Classification of Staphylococcal Beta-Lactamases In Relation To The Cefazolin Inoculum Effect.</title>
        <authorList>
            <person name="Carvajal L.P."/>
            <person name="Rincon S."/>
            <person name="Echeverri A."/>
            <person name="Porras J."/>
            <person name="Rios R."/>
            <person name="Ordonez K."/>
            <person name="Seas C."/>
            <person name="Gomez-Villegas S."/>
            <person name="Diaz L."/>
            <person name="Arias C.A."/>
            <person name="Reyes J."/>
        </authorList>
    </citation>
    <scope>NUCLEOTIDE SEQUENCE</scope>
    <source>
        <strain evidence="2">UG241</strain>
    </source>
</reference>
<keyword evidence="2" id="KW-0547">Nucleotide-binding</keyword>
<dbReference type="GO" id="GO:0016887">
    <property type="term" value="F:ATP hydrolysis activity"/>
    <property type="evidence" value="ECO:0007669"/>
    <property type="project" value="InterPro"/>
</dbReference>
<dbReference type="InterPro" id="IPR015854">
    <property type="entry name" value="ABC_transpr_LolD-like"/>
</dbReference>
<sequence length="100" mass="11341">LDLQNVKDQHPYELSIGQKRRLSVATALSSKADIIFLDEPTFGLDSHNTFQLIKLFQKRINLGQSIVMVTHDDEIIERYPSRRLKISDGALLDCDGDTNV</sequence>
<evidence type="ECO:0000313" key="2">
    <source>
        <dbReference type="EMBL" id="NGG24834.1"/>
    </source>
</evidence>
<organism evidence="2">
    <name type="scientific">Staphylococcus aureus</name>
    <dbReference type="NCBI Taxonomy" id="1280"/>
    <lineage>
        <taxon>Bacteria</taxon>
        <taxon>Bacillati</taxon>
        <taxon>Bacillota</taxon>
        <taxon>Bacilli</taxon>
        <taxon>Bacillales</taxon>
        <taxon>Staphylococcaceae</taxon>
        <taxon>Staphylococcus</taxon>
    </lineage>
</organism>
<dbReference type="PANTHER" id="PTHR24220">
    <property type="entry name" value="IMPORT ATP-BINDING PROTEIN"/>
    <property type="match status" value="1"/>
</dbReference>
<dbReference type="InterPro" id="IPR003439">
    <property type="entry name" value="ABC_transporter-like_ATP-bd"/>
</dbReference>
<feature type="domain" description="ABC transporter" evidence="1">
    <location>
        <begin position="4"/>
        <end position="41"/>
    </location>
</feature>
<dbReference type="GO" id="GO:0022857">
    <property type="term" value="F:transmembrane transporter activity"/>
    <property type="evidence" value="ECO:0007669"/>
    <property type="project" value="TreeGrafter"/>
</dbReference>
<comment type="caution">
    <text evidence="2">The sequence shown here is derived from an EMBL/GenBank/DDBJ whole genome shotgun (WGS) entry which is preliminary data.</text>
</comment>
<dbReference type="InterPro" id="IPR027417">
    <property type="entry name" value="P-loop_NTPase"/>
</dbReference>
<dbReference type="Pfam" id="PF00005">
    <property type="entry name" value="ABC_tran"/>
    <property type="match status" value="1"/>
</dbReference>
<name>A0A6G4N2H6_STAAU</name>
<evidence type="ECO:0000259" key="1">
    <source>
        <dbReference type="Pfam" id="PF00005"/>
    </source>
</evidence>
<protein>
    <submittedName>
        <fullName evidence="2">ATP-binding cassette domain-containing protein</fullName>
    </submittedName>
</protein>
<gene>
    <name evidence="2" type="ORF">G0Y31_02495</name>
</gene>
<dbReference type="PANTHER" id="PTHR24220:SF692">
    <property type="entry name" value="ABC TRANSPORTER DOMAIN-CONTAINING PROTEIN"/>
    <property type="match status" value="1"/>
</dbReference>
<dbReference type="EMBL" id="JAAJBW010000036">
    <property type="protein sequence ID" value="NGG24834.1"/>
    <property type="molecule type" value="Genomic_DNA"/>
</dbReference>
<dbReference type="GO" id="GO:0005524">
    <property type="term" value="F:ATP binding"/>
    <property type="evidence" value="ECO:0007669"/>
    <property type="project" value="UniProtKB-KW"/>
</dbReference>
<dbReference type="SUPFAM" id="SSF52540">
    <property type="entry name" value="P-loop containing nucleoside triphosphate hydrolases"/>
    <property type="match status" value="1"/>
</dbReference>
<dbReference type="Gene3D" id="3.40.50.300">
    <property type="entry name" value="P-loop containing nucleotide triphosphate hydrolases"/>
    <property type="match status" value="1"/>
</dbReference>
<accession>A0A6G4N2H6</accession>
<proteinExistence type="predicted"/>
<feature type="non-terminal residue" evidence="2">
    <location>
        <position position="1"/>
    </location>
</feature>